<reference evidence="1 2" key="1">
    <citation type="submission" date="2015-01" db="EMBL/GenBank/DDBJ databases">
        <title>Evolution of Trichinella species and genotypes.</title>
        <authorList>
            <person name="Korhonen P.K."/>
            <person name="Edoardo P."/>
            <person name="Giuseppe L.R."/>
            <person name="Gasser R.B."/>
        </authorList>
    </citation>
    <scope>NUCLEOTIDE SEQUENCE [LARGE SCALE GENOMIC DNA]</scope>
    <source>
        <strain evidence="1">ISS588</strain>
    </source>
</reference>
<organism evidence="1 2">
    <name type="scientific">Trichinella pseudospiralis</name>
    <name type="common">Parasitic roundworm</name>
    <dbReference type="NCBI Taxonomy" id="6337"/>
    <lineage>
        <taxon>Eukaryota</taxon>
        <taxon>Metazoa</taxon>
        <taxon>Ecdysozoa</taxon>
        <taxon>Nematoda</taxon>
        <taxon>Enoplea</taxon>
        <taxon>Dorylaimia</taxon>
        <taxon>Trichinellida</taxon>
        <taxon>Trichinellidae</taxon>
        <taxon>Trichinella</taxon>
    </lineage>
</organism>
<gene>
    <name evidence="1" type="ORF">T4B_588</name>
</gene>
<proteinExistence type="predicted"/>
<comment type="caution">
    <text evidence="1">The sequence shown here is derived from an EMBL/GenBank/DDBJ whole genome shotgun (WGS) entry which is preliminary data.</text>
</comment>
<evidence type="ECO:0000313" key="1">
    <source>
        <dbReference type="EMBL" id="KRY98442.1"/>
    </source>
</evidence>
<dbReference type="AlphaFoldDB" id="A0A0V1GJJ9"/>
<evidence type="ECO:0000313" key="2">
    <source>
        <dbReference type="Proteomes" id="UP000054805"/>
    </source>
</evidence>
<accession>A0A0V1GJJ9</accession>
<dbReference type="EMBL" id="JYDS01001731">
    <property type="protein sequence ID" value="KRY98442.1"/>
    <property type="molecule type" value="Genomic_DNA"/>
</dbReference>
<dbReference type="Proteomes" id="UP000054805">
    <property type="component" value="Unassembled WGS sequence"/>
</dbReference>
<sequence>MENKNSNKEKKNLRCKVFKPIRNYPYPRLTELGPLGNRIYRMSSSTVLLRVVLDLLRVVRVFTFSFLHCPYLYVC</sequence>
<protein>
    <submittedName>
        <fullName evidence="1">Uncharacterized protein</fullName>
    </submittedName>
</protein>
<name>A0A0V1GJJ9_TRIPS</name>
<keyword evidence="2" id="KW-1185">Reference proteome</keyword>